<reference evidence="2" key="1">
    <citation type="journal article" date="2019" name="Database">
        <title>The radish genome database (RadishGD): an integrated information resource for radish genomics.</title>
        <authorList>
            <person name="Yu H.J."/>
            <person name="Baek S."/>
            <person name="Lee Y.J."/>
            <person name="Cho A."/>
            <person name="Mun J.H."/>
        </authorList>
    </citation>
    <scope>NUCLEOTIDE SEQUENCE [LARGE SCALE GENOMIC DNA]</scope>
    <source>
        <strain evidence="2">cv. WK10039</strain>
    </source>
</reference>
<dbReference type="KEGG" id="rsz:108844851"/>
<dbReference type="InterPro" id="IPR012337">
    <property type="entry name" value="RNaseH-like_sf"/>
</dbReference>
<dbReference type="CDD" id="cd06222">
    <property type="entry name" value="RNase_H_like"/>
    <property type="match status" value="1"/>
</dbReference>
<dbReference type="OrthoDB" id="1113688at2759"/>
<dbReference type="PANTHER" id="PTHR47074">
    <property type="entry name" value="BNAC02G40300D PROTEIN"/>
    <property type="match status" value="1"/>
</dbReference>
<dbReference type="InterPro" id="IPR052929">
    <property type="entry name" value="RNase_H-like_EbsB-rel"/>
</dbReference>
<proteinExistence type="predicted"/>
<dbReference type="PANTHER" id="PTHR47074:SF49">
    <property type="entry name" value="POLYNUCLEOTIDYL TRANSFERASE, RIBONUCLEASE H-LIKE SUPERFAMILY PROTEIN"/>
    <property type="match status" value="1"/>
</dbReference>
<accession>A0A6J0MMB9</accession>
<reference evidence="3" key="2">
    <citation type="submission" date="2025-08" db="UniProtKB">
        <authorList>
            <consortium name="RefSeq"/>
        </authorList>
    </citation>
    <scope>IDENTIFICATION</scope>
    <source>
        <tissue evidence="3">Leaf</tissue>
    </source>
</reference>
<organism evidence="2 3">
    <name type="scientific">Raphanus sativus</name>
    <name type="common">Radish</name>
    <name type="synonym">Raphanus raphanistrum var. sativus</name>
    <dbReference type="NCBI Taxonomy" id="3726"/>
    <lineage>
        <taxon>Eukaryota</taxon>
        <taxon>Viridiplantae</taxon>
        <taxon>Streptophyta</taxon>
        <taxon>Embryophyta</taxon>
        <taxon>Tracheophyta</taxon>
        <taxon>Spermatophyta</taxon>
        <taxon>Magnoliopsida</taxon>
        <taxon>eudicotyledons</taxon>
        <taxon>Gunneridae</taxon>
        <taxon>Pentapetalae</taxon>
        <taxon>rosids</taxon>
        <taxon>malvids</taxon>
        <taxon>Brassicales</taxon>
        <taxon>Brassicaceae</taxon>
        <taxon>Brassiceae</taxon>
        <taxon>Raphanus</taxon>
    </lineage>
</organism>
<dbReference type="InterPro" id="IPR002156">
    <property type="entry name" value="RNaseH_domain"/>
</dbReference>
<dbReference type="SUPFAM" id="SSF53098">
    <property type="entry name" value="Ribonuclease H-like"/>
    <property type="match status" value="1"/>
</dbReference>
<dbReference type="Gene3D" id="3.30.420.10">
    <property type="entry name" value="Ribonuclease H-like superfamily/Ribonuclease H"/>
    <property type="match status" value="1"/>
</dbReference>
<dbReference type="InterPro" id="IPR044730">
    <property type="entry name" value="RNase_H-like_dom_plant"/>
</dbReference>
<gene>
    <name evidence="3" type="primary">LOC108844851</name>
</gene>
<dbReference type="Pfam" id="PF13456">
    <property type="entry name" value="RVT_3"/>
    <property type="match status" value="1"/>
</dbReference>
<protein>
    <submittedName>
        <fullName evidence="3">Uncharacterized protein LOC108844851</fullName>
    </submittedName>
</protein>
<sequence length="201" mass="22544">MDMLDALLARNQLIFENRRTPPAEIATKGLVLSREWNIAQAKVIKPQITSARPVGHQSKNNQRLRPNGSTICFTDASWDQRTLRTGLAWIFKDNQGIIYYKESQTHDFVSSPLMAEALAIRSALQSTATLGISSIEVRSDSLTFIQAINNKQLQKEIYGILADIDHLLSLFVSSFLCFIPRSQNEEADGLAKASIRNYSFV</sequence>
<dbReference type="RefSeq" id="XP_018473642.1">
    <property type="nucleotide sequence ID" value="XM_018618140.1"/>
</dbReference>
<feature type="domain" description="RNase H type-1" evidence="1">
    <location>
        <begin position="66"/>
        <end position="196"/>
    </location>
</feature>
<evidence type="ECO:0000313" key="3">
    <source>
        <dbReference type="RefSeq" id="XP_018473642.1"/>
    </source>
</evidence>
<dbReference type="GO" id="GO:0003676">
    <property type="term" value="F:nucleic acid binding"/>
    <property type="evidence" value="ECO:0007669"/>
    <property type="project" value="InterPro"/>
</dbReference>
<dbReference type="Proteomes" id="UP000504610">
    <property type="component" value="Chromosome 3"/>
</dbReference>
<evidence type="ECO:0000313" key="2">
    <source>
        <dbReference type="Proteomes" id="UP000504610"/>
    </source>
</evidence>
<dbReference type="PROSITE" id="PS50879">
    <property type="entry name" value="RNASE_H_1"/>
    <property type="match status" value="1"/>
</dbReference>
<evidence type="ECO:0000259" key="1">
    <source>
        <dbReference type="PROSITE" id="PS50879"/>
    </source>
</evidence>
<dbReference type="GeneID" id="108844851"/>
<keyword evidence="2" id="KW-1185">Reference proteome</keyword>
<dbReference type="GO" id="GO:0004523">
    <property type="term" value="F:RNA-DNA hybrid ribonuclease activity"/>
    <property type="evidence" value="ECO:0007669"/>
    <property type="project" value="InterPro"/>
</dbReference>
<dbReference type="InterPro" id="IPR036397">
    <property type="entry name" value="RNaseH_sf"/>
</dbReference>
<name>A0A6J0MMB9_RAPSA</name>
<dbReference type="AlphaFoldDB" id="A0A6J0MMB9"/>